<feature type="chain" id="PRO_5020960933" evidence="2">
    <location>
        <begin position="36"/>
        <end position="687"/>
    </location>
</feature>
<dbReference type="EMBL" id="SNXS01000002">
    <property type="protein sequence ID" value="TDP73092.1"/>
    <property type="molecule type" value="Genomic_DNA"/>
</dbReference>
<dbReference type="AlphaFoldDB" id="A0A4R6QR89"/>
<organism evidence="4 5">
    <name type="scientific">Roseateles toxinivorans</name>
    <dbReference type="NCBI Taxonomy" id="270368"/>
    <lineage>
        <taxon>Bacteria</taxon>
        <taxon>Pseudomonadati</taxon>
        <taxon>Pseudomonadota</taxon>
        <taxon>Betaproteobacteria</taxon>
        <taxon>Burkholderiales</taxon>
        <taxon>Sphaerotilaceae</taxon>
        <taxon>Roseateles</taxon>
    </lineage>
</organism>
<protein>
    <submittedName>
        <fullName evidence="4">Dipeptidyl aminopeptidase/acylaminoacyl peptidase</fullName>
    </submittedName>
</protein>
<reference evidence="4 5" key="1">
    <citation type="submission" date="2019-03" db="EMBL/GenBank/DDBJ databases">
        <title>Genomic Encyclopedia of Type Strains, Phase IV (KMG-IV): sequencing the most valuable type-strain genomes for metagenomic binning, comparative biology and taxonomic classification.</title>
        <authorList>
            <person name="Goeker M."/>
        </authorList>
    </citation>
    <scope>NUCLEOTIDE SEQUENCE [LARGE SCALE GENOMIC DNA]</scope>
    <source>
        <strain evidence="4 5">DSM 16998</strain>
    </source>
</reference>
<dbReference type="PROSITE" id="PS51257">
    <property type="entry name" value="PROKAR_LIPOPROTEIN"/>
    <property type="match status" value="1"/>
</dbReference>
<dbReference type="InterPro" id="IPR001375">
    <property type="entry name" value="Peptidase_S9_cat"/>
</dbReference>
<sequence>MQRNQAMPGKGRGQRAVLWLAGLTAAACLAIGAKAQPAAVPAVAPPSAADFFRMPLAARPVLSPSGRYLAYALTQEKARTVLAVLDLGQPGPPKAIGGFRDNDVNQIWWVNDERLVFDAVDRQPRRDGPTGPGLWAVNRDGSDFRQLIQPDYEELKRTGSRVQGKDRVLDWDWRLYKVLADGSSDVVVSNFITNGVREVTAITLSRLDTRTALRTSLTDGAPPNITDWTLDTQGKPIAATSDKDGRYTMYRRKPDGDGWVVWKEGDSVRDSAPEVLAVGANKETYVVQATAKGTNALFRIEPGADQSGTTPVLSLEGYDFRGEVVVDRESKRVLGVHYETDASGTAWFDAGMKEVQRLVDAQLPNTVNRIECLRCESSSRLLIVAESDQRPVEYYVYLRDSKKVMGLFPSMPWLRGKPMGQRDMQRFAARDGLPIPTLVTWPIGKPRGPQPAVVLVHGGPWVRGTHWAWEPQAQFLASRGYVVIEPEFRGSTGYGHPHFRAGWKQWGLAMQDDVADAVDWAVKQGWVDPKRVCIAGASYGGYAALMGLVRHPERYQCAVNWVGVTDIELKYAIHWSDTGDQWKQYGLPALVGDRVKDAVQIKETSPITQAAKIRRPLLMAYGLEDWRVPIKHGTDFKDAVAKTNPDVEWVAYADEGHGWLMHETHIDFWTRVENFLGKHIGAKAAVK</sequence>
<evidence type="ECO:0000256" key="2">
    <source>
        <dbReference type="SAM" id="SignalP"/>
    </source>
</evidence>
<dbReference type="GO" id="GO:0006508">
    <property type="term" value="P:proteolysis"/>
    <property type="evidence" value="ECO:0007669"/>
    <property type="project" value="InterPro"/>
</dbReference>
<dbReference type="GO" id="GO:0004252">
    <property type="term" value="F:serine-type endopeptidase activity"/>
    <property type="evidence" value="ECO:0007669"/>
    <property type="project" value="TreeGrafter"/>
</dbReference>
<evidence type="ECO:0000313" key="4">
    <source>
        <dbReference type="EMBL" id="TDP73092.1"/>
    </source>
</evidence>
<feature type="signal peptide" evidence="2">
    <location>
        <begin position="1"/>
        <end position="35"/>
    </location>
</feature>
<feature type="domain" description="Peptidase S9 prolyl oligopeptidase catalytic" evidence="3">
    <location>
        <begin position="472"/>
        <end position="681"/>
    </location>
</feature>
<evidence type="ECO:0000313" key="5">
    <source>
        <dbReference type="Proteomes" id="UP000295361"/>
    </source>
</evidence>
<keyword evidence="2" id="KW-0732">Signal</keyword>
<accession>A0A4R6QR89</accession>
<keyword evidence="4" id="KW-0031">Aminopeptidase</keyword>
<name>A0A4R6QR89_9BURK</name>
<dbReference type="PANTHER" id="PTHR42776:SF27">
    <property type="entry name" value="DIPEPTIDYL PEPTIDASE FAMILY MEMBER 6"/>
    <property type="match status" value="1"/>
</dbReference>
<keyword evidence="4" id="KW-0645">Protease</keyword>
<proteinExistence type="predicted"/>
<dbReference type="InterPro" id="IPR029058">
    <property type="entry name" value="AB_hydrolase_fold"/>
</dbReference>
<dbReference type="GO" id="GO:0004177">
    <property type="term" value="F:aminopeptidase activity"/>
    <property type="evidence" value="ECO:0007669"/>
    <property type="project" value="UniProtKB-KW"/>
</dbReference>
<evidence type="ECO:0000256" key="1">
    <source>
        <dbReference type="ARBA" id="ARBA00022801"/>
    </source>
</evidence>
<dbReference type="RefSeq" id="WP_166651940.1">
    <property type="nucleotide sequence ID" value="NZ_SNXS01000002.1"/>
</dbReference>
<dbReference type="Proteomes" id="UP000295361">
    <property type="component" value="Unassembled WGS sequence"/>
</dbReference>
<dbReference type="PANTHER" id="PTHR42776">
    <property type="entry name" value="SERINE PEPTIDASE S9 FAMILY MEMBER"/>
    <property type="match status" value="1"/>
</dbReference>
<comment type="caution">
    <text evidence="4">The sequence shown here is derived from an EMBL/GenBank/DDBJ whole genome shotgun (WGS) entry which is preliminary data.</text>
</comment>
<dbReference type="InParanoid" id="A0A4R6QR89"/>
<dbReference type="Gene3D" id="3.40.50.1820">
    <property type="entry name" value="alpha/beta hydrolase"/>
    <property type="match status" value="1"/>
</dbReference>
<dbReference type="Pfam" id="PF00326">
    <property type="entry name" value="Peptidase_S9"/>
    <property type="match status" value="1"/>
</dbReference>
<dbReference type="SUPFAM" id="SSF50960">
    <property type="entry name" value="TolB, C-terminal domain"/>
    <property type="match status" value="1"/>
</dbReference>
<gene>
    <name evidence="4" type="ORF">DES47_102838</name>
</gene>
<keyword evidence="1" id="KW-0378">Hydrolase</keyword>
<evidence type="ECO:0000259" key="3">
    <source>
        <dbReference type="Pfam" id="PF00326"/>
    </source>
</evidence>
<keyword evidence="5" id="KW-1185">Reference proteome</keyword>
<dbReference type="SUPFAM" id="SSF53474">
    <property type="entry name" value="alpha/beta-Hydrolases"/>
    <property type="match status" value="1"/>
</dbReference>